<dbReference type="InterPro" id="IPR006104">
    <property type="entry name" value="Glyco_hydro_2_N"/>
</dbReference>
<dbReference type="GO" id="GO:0005975">
    <property type="term" value="P:carbohydrate metabolic process"/>
    <property type="evidence" value="ECO:0007669"/>
    <property type="project" value="InterPro"/>
</dbReference>
<dbReference type="PANTHER" id="PTHR10066:SF67">
    <property type="entry name" value="BETA-GLUCURONIDASE"/>
    <property type="match status" value="1"/>
</dbReference>
<evidence type="ECO:0000256" key="1">
    <source>
        <dbReference type="ARBA" id="ARBA00007401"/>
    </source>
</evidence>
<evidence type="ECO:0000259" key="4">
    <source>
        <dbReference type="Pfam" id="PF02836"/>
    </source>
</evidence>
<feature type="domain" description="Glycoside hydrolase family 2 catalytic" evidence="4">
    <location>
        <begin position="279"/>
        <end position="575"/>
    </location>
</feature>
<evidence type="ECO:0000259" key="5">
    <source>
        <dbReference type="Pfam" id="PF02837"/>
    </source>
</evidence>
<dbReference type="SUPFAM" id="SSF49303">
    <property type="entry name" value="beta-Galactosidase/glucuronidase domain"/>
    <property type="match status" value="1"/>
</dbReference>
<dbReference type="GO" id="GO:0004566">
    <property type="term" value="F:beta-glucuronidase activity"/>
    <property type="evidence" value="ECO:0007669"/>
    <property type="project" value="TreeGrafter"/>
</dbReference>
<dbReference type="InterPro" id="IPR017853">
    <property type="entry name" value="GH"/>
</dbReference>
<dbReference type="Proteomes" id="UP000253606">
    <property type="component" value="Chromosome"/>
</dbReference>
<dbReference type="InterPro" id="IPR036156">
    <property type="entry name" value="Beta-gal/glucu_dom_sf"/>
</dbReference>
<dbReference type="GO" id="GO:0030246">
    <property type="term" value="F:carbohydrate binding"/>
    <property type="evidence" value="ECO:0007669"/>
    <property type="project" value="TreeGrafter"/>
</dbReference>
<dbReference type="Gene3D" id="3.20.20.80">
    <property type="entry name" value="Glycosidases"/>
    <property type="match status" value="1"/>
</dbReference>
<dbReference type="Gene3D" id="2.60.40.10">
    <property type="entry name" value="Immunoglobulins"/>
    <property type="match status" value="1"/>
</dbReference>
<dbReference type="SUPFAM" id="SSF49785">
    <property type="entry name" value="Galactose-binding domain-like"/>
    <property type="match status" value="1"/>
</dbReference>
<dbReference type="InterPro" id="IPR008979">
    <property type="entry name" value="Galactose-bd-like_sf"/>
</dbReference>
<evidence type="ECO:0000256" key="3">
    <source>
        <dbReference type="ARBA" id="ARBA00023295"/>
    </source>
</evidence>
<dbReference type="SUPFAM" id="SSF51445">
    <property type="entry name" value="(Trans)glycosidases"/>
    <property type="match status" value="1"/>
</dbReference>
<name>A0A2Z5FY72_9BACT</name>
<organism evidence="6 7">
    <name type="scientific">Acidisarcina polymorpha</name>
    <dbReference type="NCBI Taxonomy" id="2211140"/>
    <lineage>
        <taxon>Bacteria</taxon>
        <taxon>Pseudomonadati</taxon>
        <taxon>Acidobacteriota</taxon>
        <taxon>Terriglobia</taxon>
        <taxon>Terriglobales</taxon>
        <taxon>Acidobacteriaceae</taxon>
        <taxon>Acidisarcina</taxon>
    </lineage>
</organism>
<protein>
    <submittedName>
        <fullName evidence="6">Beta-galactosidase</fullName>
    </submittedName>
</protein>
<dbReference type="PANTHER" id="PTHR10066">
    <property type="entry name" value="BETA-GLUCURONIDASE"/>
    <property type="match status" value="1"/>
</dbReference>
<sequence>MQAPTLLVDIDHRPAVSLDGAWHYIVDPYRNGWGDDPDKPNLNGYAKNAHFNGTDLVEYDFATSPVLQVPGDWNSQHDNLLLYEGLVWYEKDFSHQPKAGMRTFLHFGAANHRASVFVNDVHVCDHEGGFTPFDCEVTNVLKPEGNFVVVAVDDSRRPDTVPAMKTDWWNYGGLTRQVFLVDVPQSYVDDYSLQLRRGAGDQIEGYVHLVGSKAGSALTLRIPELNVDRESTVGEDGNAKFSFAPQGLVRWAPDHPKLYRIQIKAGEDHLDDDIGFRTVEVEGDRILLNGKPIFLRGINTHAEAPYRGGRAWSQQDADTLLGWVHELHGNFVRLAHYPHDEHMTREADKLGILVWSEVPTYWSIDWKGAHALESAKQQLSENIRRDHNKASVILWSVSNETPKSPERLIFLKALVDEAHAQDPTRLVTSALLTHMDGKTAILDDPLGASLDVLGSNEYIGWYNGKPEDAPLYTWQNPYNKPLIMSEWGGGAKSGLHGEINARFSEEMQAEIFKQQLAMLSKIPFLAGTTPWVLMDFRSPTRQLPNIQDFYNRKGVISNKGIKKKAFFVLQDYYAKLAH</sequence>
<dbReference type="InterPro" id="IPR006103">
    <property type="entry name" value="Glyco_hydro_2_cat"/>
</dbReference>
<dbReference type="GO" id="GO:0019391">
    <property type="term" value="P:glucuronoside catabolic process"/>
    <property type="evidence" value="ECO:0007669"/>
    <property type="project" value="TreeGrafter"/>
</dbReference>
<accession>A0A2Z5FY72</accession>
<dbReference type="Pfam" id="PF02837">
    <property type="entry name" value="Glyco_hydro_2_N"/>
    <property type="match status" value="1"/>
</dbReference>
<keyword evidence="2" id="KW-0378">Hydrolase</keyword>
<keyword evidence="3" id="KW-0326">Glycosidase</keyword>
<evidence type="ECO:0000256" key="2">
    <source>
        <dbReference type="ARBA" id="ARBA00022801"/>
    </source>
</evidence>
<dbReference type="EMBL" id="CP030840">
    <property type="protein sequence ID" value="AXC11345.1"/>
    <property type="molecule type" value="Genomic_DNA"/>
</dbReference>
<feature type="domain" description="Glycosyl hydrolases family 2 sugar binding" evidence="5">
    <location>
        <begin position="78"/>
        <end position="184"/>
    </location>
</feature>
<comment type="similarity">
    <text evidence="1">Belongs to the glycosyl hydrolase 2 family.</text>
</comment>
<keyword evidence="7" id="KW-1185">Reference proteome</keyword>
<dbReference type="PRINTS" id="PR00132">
    <property type="entry name" value="GLHYDRLASE2"/>
</dbReference>
<dbReference type="InterPro" id="IPR006101">
    <property type="entry name" value="Glyco_hydro_2"/>
</dbReference>
<dbReference type="AlphaFoldDB" id="A0A2Z5FY72"/>
<proteinExistence type="inferred from homology"/>
<dbReference type="Gene3D" id="2.60.120.260">
    <property type="entry name" value="Galactose-binding domain-like"/>
    <property type="match status" value="1"/>
</dbReference>
<dbReference type="Pfam" id="PF02836">
    <property type="entry name" value="Glyco_hydro_2_C"/>
    <property type="match status" value="1"/>
</dbReference>
<dbReference type="KEGG" id="abas:ACPOL_2009"/>
<gene>
    <name evidence="6" type="ORF">ACPOL_2009</name>
</gene>
<evidence type="ECO:0000313" key="6">
    <source>
        <dbReference type="EMBL" id="AXC11345.1"/>
    </source>
</evidence>
<evidence type="ECO:0000313" key="7">
    <source>
        <dbReference type="Proteomes" id="UP000253606"/>
    </source>
</evidence>
<reference evidence="6 7" key="1">
    <citation type="journal article" date="2018" name="Front. Microbiol.">
        <title>Hydrolytic Capabilities as a Key to Environmental Success: Chitinolytic and Cellulolytic Acidobacteria From Acidic Sub-arctic Soils and Boreal Peatlands.</title>
        <authorList>
            <person name="Belova S.E."/>
            <person name="Ravin N.V."/>
            <person name="Pankratov T.A."/>
            <person name="Rakitin A.L."/>
            <person name="Ivanova A.A."/>
            <person name="Beletsky A.V."/>
            <person name="Mardanov A.V."/>
            <person name="Sinninghe Damste J.S."/>
            <person name="Dedysh S.N."/>
        </authorList>
    </citation>
    <scope>NUCLEOTIDE SEQUENCE [LARGE SCALE GENOMIC DNA]</scope>
    <source>
        <strain evidence="6 7">SBC82</strain>
    </source>
</reference>
<dbReference type="InterPro" id="IPR013783">
    <property type="entry name" value="Ig-like_fold"/>
</dbReference>